<dbReference type="RefSeq" id="WP_210597100.1">
    <property type="nucleotide sequence ID" value="NZ_JAGKSQ010000003.1"/>
</dbReference>
<keyword evidence="2" id="KW-0732">Signal</keyword>
<accession>A0A941APE6</accession>
<keyword evidence="4" id="KW-1185">Reference proteome</keyword>
<feature type="signal peptide" evidence="2">
    <location>
        <begin position="1"/>
        <end position="21"/>
    </location>
</feature>
<evidence type="ECO:0008006" key="5">
    <source>
        <dbReference type="Google" id="ProtNLM"/>
    </source>
</evidence>
<comment type="caution">
    <text evidence="3">The sequence shown here is derived from an EMBL/GenBank/DDBJ whole genome shotgun (WGS) entry which is preliminary data.</text>
</comment>
<reference evidence="3" key="1">
    <citation type="submission" date="2021-03" db="EMBL/GenBank/DDBJ databases">
        <title>Bacillus suaedae sp. nov., isolated from Suaeda aralocaspica.</title>
        <authorList>
            <person name="Lei R.F.R."/>
        </authorList>
    </citation>
    <scope>NUCLEOTIDE SEQUENCE</scope>
    <source>
        <strain evidence="3">YZJH907-2</strain>
    </source>
</reference>
<dbReference type="AlphaFoldDB" id="A0A941APE6"/>
<evidence type="ECO:0000313" key="4">
    <source>
        <dbReference type="Proteomes" id="UP000678228"/>
    </source>
</evidence>
<sequence length="262" mass="27557">MKKFAMTIATATMLLGGLVGCGTDNQATDMNANFNRTGIQSHDMYTTGVDNQNQGEGPLTDMMTPDRNGQGVAGNRGHNGTYGTGTGNHGITGQNGQRGTYGVNGTGAQTGTQTGQMRNNDDHAGIGGTQGRGQAHRGMTGDDRGIFDTQGTNRPGMGRAGLNGTTRDVDLDTEHSGITGGNRPGMVDEDGYLRGRARNGVDTADNNGNRRQGTGAMNMTPRMTRQGPVLENSETRSSVLGDNNNTYETLKNRAAEVANRDQ</sequence>
<dbReference type="PROSITE" id="PS51257">
    <property type="entry name" value="PROKAR_LIPOPROTEIN"/>
    <property type="match status" value="1"/>
</dbReference>
<gene>
    <name evidence="3" type="ORF">J7W16_09740</name>
</gene>
<proteinExistence type="predicted"/>
<feature type="compositionally biased region" description="Polar residues" evidence="1">
    <location>
        <begin position="235"/>
        <end position="245"/>
    </location>
</feature>
<name>A0A941APE6_9BACI</name>
<organism evidence="3 4">
    <name type="scientific">Halalkalibacter suaedae</name>
    <dbReference type="NCBI Taxonomy" id="2822140"/>
    <lineage>
        <taxon>Bacteria</taxon>
        <taxon>Bacillati</taxon>
        <taxon>Bacillota</taxon>
        <taxon>Bacilli</taxon>
        <taxon>Bacillales</taxon>
        <taxon>Bacillaceae</taxon>
        <taxon>Halalkalibacter</taxon>
    </lineage>
</organism>
<dbReference type="EMBL" id="JAGKSQ010000003">
    <property type="protein sequence ID" value="MBP3951417.1"/>
    <property type="molecule type" value="Genomic_DNA"/>
</dbReference>
<feature type="chain" id="PRO_5039129905" description="Spore cortex protein" evidence="2">
    <location>
        <begin position="22"/>
        <end position="262"/>
    </location>
</feature>
<evidence type="ECO:0000313" key="3">
    <source>
        <dbReference type="EMBL" id="MBP3951417.1"/>
    </source>
</evidence>
<feature type="compositionally biased region" description="Polar residues" evidence="1">
    <location>
        <begin position="204"/>
        <end position="223"/>
    </location>
</feature>
<protein>
    <recommendedName>
        <fullName evidence="5">Spore cortex protein</fullName>
    </recommendedName>
</protein>
<evidence type="ECO:0000256" key="1">
    <source>
        <dbReference type="SAM" id="MobiDB-lite"/>
    </source>
</evidence>
<evidence type="ECO:0000256" key="2">
    <source>
        <dbReference type="SAM" id="SignalP"/>
    </source>
</evidence>
<feature type="region of interest" description="Disordered" evidence="1">
    <location>
        <begin position="112"/>
        <end position="245"/>
    </location>
</feature>
<dbReference type="Proteomes" id="UP000678228">
    <property type="component" value="Unassembled WGS sequence"/>
</dbReference>